<organism evidence="1">
    <name type="scientific">Microbacterium phage Sunny</name>
    <dbReference type="NCBI Taxonomy" id="3144828"/>
    <lineage>
        <taxon>Viruses</taxon>
    </lineage>
</organism>
<reference evidence="1" key="1">
    <citation type="submission" date="2024-05" db="EMBL/GenBank/DDBJ databases">
        <title>Complete genome sequence of bacteriophages Merry and Sunny infecting Microbacterium sp. isolated from an alkaline commercial outdoor algal pond.</title>
        <authorList>
            <person name="Levesque A.V."/>
            <person name="Rabines A.J."/>
            <person name="Alrubaiaan E."/>
            <person name="Oliver A."/>
            <person name="Allen E.E."/>
            <person name="Hazlebeck D."/>
            <person name="Pinowska A."/>
            <person name="Traller J.C."/>
            <person name="Zeigler Allen L."/>
        </authorList>
    </citation>
    <scope>NUCLEOTIDE SEQUENCE</scope>
</reference>
<sequence>MEPTFESLLAQMSELSSIPLDARDQFDAMLRANFTGQINDDEEDDL</sequence>
<name>A0AAU7J7M5_9VIRU</name>
<proteinExistence type="predicted"/>
<evidence type="ECO:0000313" key="1">
    <source>
        <dbReference type="EMBL" id="XBN42154.1"/>
    </source>
</evidence>
<accession>A0AAU7J7M5</accession>
<evidence type="ECO:0008006" key="2">
    <source>
        <dbReference type="Google" id="ProtNLM"/>
    </source>
</evidence>
<dbReference type="EMBL" id="PP763432">
    <property type="protein sequence ID" value="XBN42154.1"/>
    <property type="molecule type" value="Genomic_DNA"/>
</dbReference>
<protein>
    <recommendedName>
        <fullName evidence="2">Tail assembly chaperone</fullName>
    </recommendedName>
</protein>